<evidence type="ECO:0000256" key="3">
    <source>
        <dbReference type="ARBA" id="ARBA00022692"/>
    </source>
</evidence>
<dbReference type="PANTHER" id="PTHR30250">
    <property type="entry name" value="PST FAMILY PREDICTED COLANIC ACID TRANSPORTER"/>
    <property type="match status" value="1"/>
</dbReference>
<feature type="transmembrane region" description="Helical" evidence="6">
    <location>
        <begin position="52"/>
        <end position="72"/>
    </location>
</feature>
<protein>
    <submittedName>
        <fullName evidence="7">Lipopolysaccharide O-side chain biosynthesis protein (O-antigen transpoter)</fullName>
    </submittedName>
</protein>
<accession>A6DJG5</accession>
<gene>
    <name evidence="7" type="ORF">LNTAR_11821</name>
</gene>
<feature type="transmembrane region" description="Helical" evidence="6">
    <location>
        <begin position="21"/>
        <end position="40"/>
    </location>
</feature>
<feature type="transmembrane region" description="Helical" evidence="6">
    <location>
        <begin position="396"/>
        <end position="416"/>
    </location>
</feature>
<evidence type="ECO:0000256" key="5">
    <source>
        <dbReference type="ARBA" id="ARBA00023136"/>
    </source>
</evidence>
<comment type="subcellular location">
    <subcellularLocation>
        <location evidence="1">Cell membrane</location>
        <topology evidence="1">Multi-pass membrane protein</topology>
    </subcellularLocation>
</comment>
<dbReference type="STRING" id="313628.LNTAR_11821"/>
<keyword evidence="8" id="KW-1185">Reference proteome</keyword>
<dbReference type="eggNOG" id="COG2244">
    <property type="taxonomic scope" value="Bacteria"/>
</dbReference>
<reference evidence="7 8" key="1">
    <citation type="journal article" date="2010" name="J. Bacteriol.">
        <title>Genome sequence of Lentisphaera araneosa HTCC2155T, the type species of the order Lentisphaerales in the phylum Lentisphaerae.</title>
        <authorList>
            <person name="Thrash J.C."/>
            <person name="Cho J.C."/>
            <person name="Vergin K.L."/>
            <person name="Morris R.M."/>
            <person name="Giovannoni S.J."/>
        </authorList>
    </citation>
    <scope>NUCLEOTIDE SEQUENCE [LARGE SCALE GENOMIC DNA]</scope>
    <source>
        <strain evidence="7 8">HTCC2155</strain>
    </source>
</reference>
<name>A6DJG5_9BACT</name>
<feature type="transmembrane region" description="Helical" evidence="6">
    <location>
        <begin position="454"/>
        <end position="477"/>
    </location>
</feature>
<proteinExistence type="predicted"/>
<evidence type="ECO:0000256" key="1">
    <source>
        <dbReference type="ARBA" id="ARBA00004651"/>
    </source>
</evidence>
<dbReference type="AlphaFoldDB" id="A6DJG5"/>
<evidence type="ECO:0000256" key="2">
    <source>
        <dbReference type="ARBA" id="ARBA00022475"/>
    </source>
</evidence>
<feature type="transmembrane region" description="Helical" evidence="6">
    <location>
        <begin position="307"/>
        <end position="327"/>
    </location>
</feature>
<dbReference type="RefSeq" id="WP_007278036.1">
    <property type="nucleotide sequence ID" value="NZ_ABCK01000006.1"/>
</dbReference>
<feature type="transmembrane region" description="Helical" evidence="6">
    <location>
        <begin position="153"/>
        <end position="174"/>
    </location>
</feature>
<evidence type="ECO:0000313" key="7">
    <source>
        <dbReference type="EMBL" id="EDM28039.1"/>
    </source>
</evidence>
<evidence type="ECO:0000256" key="4">
    <source>
        <dbReference type="ARBA" id="ARBA00022989"/>
    </source>
</evidence>
<feature type="transmembrane region" description="Helical" evidence="6">
    <location>
        <begin position="266"/>
        <end position="287"/>
    </location>
</feature>
<feature type="transmembrane region" description="Helical" evidence="6">
    <location>
        <begin position="428"/>
        <end position="448"/>
    </location>
</feature>
<dbReference type="Pfam" id="PF13440">
    <property type="entry name" value="Polysacc_synt_3"/>
    <property type="match status" value="1"/>
</dbReference>
<keyword evidence="5 6" id="KW-0472">Membrane</keyword>
<feature type="transmembrane region" description="Helical" evidence="6">
    <location>
        <begin position="180"/>
        <end position="200"/>
    </location>
</feature>
<dbReference type="Proteomes" id="UP000004947">
    <property type="component" value="Unassembled WGS sequence"/>
</dbReference>
<keyword evidence="4 6" id="KW-1133">Transmembrane helix</keyword>
<organism evidence="7 8">
    <name type="scientific">Lentisphaera araneosa HTCC2155</name>
    <dbReference type="NCBI Taxonomy" id="313628"/>
    <lineage>
        <taxon>Bacteria</taxon>
        <taxon>Pseudomonadati</taxon>
        <taxon>Lentisphaerota</taxon>
        <taxon>Lentisphaeria</taxon>
        <taxon>Lentisphaerales</taxon>
        <taxon>Lentisphaeraceae</taxon>
        <taxon>Lentisphaera</taxon>
    </lineage>
</organism>
<feature type="transmembrane region" description="Helical" evidence="6">
    <location>
        <begin position="347"/>
        <end position="365"/>
    </location>
</feature>
<sequence>MSNVFTAKALRSVPWMVSAKAISFIVYFFVSIMIVKALSPEDYGVLALSKNFGQYLIIFCALGLNTCILRYLPEIELGKDYSGIKTFLLRSLMCQLASWLLVISFIYFIKAHVFNYLSSSSELLLIAVFVWILAWIVKNTVTDSLTALFEAKTVAMIAVLQSALVLGAILWVCAQERIRIEYILVAEFLALGATVFCGLYRLKQCLKKPGSVEKSLIPARRVLKLASPVWFNGLLRSLMLQYTEVFVLAYCFMPAVAGFYELGYSLPLLAITFIPMALQTLFSSAFAEAYQRDKKLLPKMVSSMFKVLILLSVPLAATGFLFSEALVQKLYGEDMQAAGVVAKYFSLIHILPLISMPLSMAVTTLEKNSRTVGLLILQVTVNIALDIILIPQYGLMGAVSAVFLTFILTIPIRLSVIRRLIGGIWFPMKFFTKVILVVTTLTYLASLLPSHSSLWASFALALLFVVSNWLVLWRFNLLGPLLEMIRKKAKSSTEKQCN</sequence>
<dbReference type="PANTHER" id="PTHR30250:SF11">
    <property type="entry name" value="O-ANTIGEN TRANSPORTER-RELATED"/>
    <property type="match status" value="1"/>
</dbReference>
<feature type="transmembrane region" description="Helical" evidence="6">
    <location>
        <begin position="372"/>
        <end position="390"/>
    </location>
</feature>
<evidence type="ECO:0000256" key="6">
    <source>
        <dbReference type="SAM" id="Phobius"/>
    </source>
</evidence>
<feature type="transmembrane region" description="Helical" evidence="6">
    <location>
        <begin position="92"/>
        <end position="111"/>
    </location>
</feature>
<keyword evidence="2" id="KW-1003">Cell membrane</keyword>
<keyword evidence="3 6" id="KW-0812">Transmembrane</keyword>
<dbReference type="GO" id="GO:0005886">
    <property type="term" value="C:plasma membrane"/>
    <property type="evidence" value="ECO:0007669"/>
    <property type="project" value="UniProtKB-SubCell"/>
</dbReference>
<comment type="caution">
    <text evidence="7">The sequence shown here is derived from an EMBL/GenBank/DDBJ whole genome shotgun (WGS) entry which is preliminary data.</text>
</comment>
<evidence type="ECO:0000313" key="8">
    <source>
        <dbReference type="Proteomes" id="UP000004947"/>
    </source>
</evidence>
<dbReference type="OrthoDB" id="9772538at2"/>
<feature type="transmembrane region" description="Helical" evidence="6">
    <location>
        <begin position="123"/>
        <end position="141"/>
    </location>
</feature>
<feature type="transmembrane region" description="Helical" evidence="6">
    <location>
        <begin position="242"/>
        <end position="260"/>
    </location>
</feature>
<dbReference type="InterPro" id="IPR050833">
    <property type="entry name" value="Poly_Biosynth_Transport"/>
</dbReference>
<dbReference type="EMBL" id="ABCK01000006">
    <property type="protein sequence ID" value="EDM28039.1"/>
    <property type="molecule type" value="Genomic_DNA"/>
</dbReference>